<sequence>MNVWSKTLPLLTILSKKTPTSSQIIQGLLGAAKEVEPFPTSSEKFEIKEVVEHQPETEVKPYVEIKAESIELPPDLKKLGLQTTSSSSFPSYQNIKLPITDDKIVAGLNSPITSSLRWLATFALYLLQQAHLTLKVIHGKVVRVVKT</sequence>
<reference evidence="1 2" key="1">
    <citation type="journal article" date="2016" name="Nat. Commun.">
        <title>Thousands of microbial genomes shed light on interconnected biogeochemical processes in an aquifer system.</title>
        <authorList>
            <person name="Anantharaman K."/>
            <person name="Brown C.T."/>
            <person name="Hug L.A."/>
            <person name="Sharon I."/>
            <person name="Castelle C.J."/>
            <person name="Probst A.J."/>
            <person name="Thomas B.C."/>
            <person name="Singh A."/>
            <person name="Wilkins M.J."/>
            <person name="Karaoz U."/>
            <person name="Brodie E.L."/>
            <person name="Williams K.H."/>
            <person name="Hubbard S.S."/>
            <person name="Banfield J.F."/>
        </authorList>
    </citation>
    <scope>NUCLEOTIDE SEQUENCE [LARGE SCALE GENOMIC DNA]</scope>
</reference>
<proteinExistence type="predicted"/>
<evidence type="ECO:0000313" key="2">
    <source>
        <dbReference type="Proteomes" id="UP000178853"/>
    </source>
</evidence>
<comment type="caution">
    <text evidence="1">The sequence shown here is derived from an EMBL/GenBank/DDBJ whole genome shotgun (WGS) entry which is preliminary data.</text>
</comment>
<dbReference type="AlphaFoldDB" id="A0A1F7I2U7"/>
<name>A0A1F7I2U7_9BACT</name>
<accession>A0A1F7I2U7</accession>
<dbReference type="Proteomes" id="UP000178853">
    <property type="component" value="Unassembled WGS sequence"/>
</dbReference>
<protein>
    <submittedName>
        <fullName evidence="1">Uncharacterized protein</fullName>
    </submittedName>
</protein>
<dbReference type="EMBL" id="MGAA01000013">
    <property type="protein sequence ID" value="OGK37700.1"/>
    <property type="molecule type" value="Genomic_DNA"/>
</dbReference>
<evidence type="ECO:0000313" key="1">
    <source>
        <dbReference type="EMBL" id="OGK37700.1"/>
    </source>
</evidence>
<gene>
    <name evidence="1" type="ORF">A3F60_02020</name>
</gene>
<organism evidence="1 2">
    <name type="scientific">Candidatus Roizmanbacteria bacterium RIFCSPHIGHO2_12_FULL_39_8</name>
    <dbReference type="NCBI Taxonomy" id="1802050"/>
    <lineage>
        <taxon>Bacteria</taxon>
        <taxon>Candidatus Roizmaniibacteriota</taxon>
    </lineage>
</organism>